<evidence type="ECO:0000313" key="3">
    <source>
        <dbReference type="Proteomes" id="UP001233999"/>
    </source>
</evidence>
<feature type="transmembrane region" description="Helical" evidence="1">
    <location>
        <begin position="20"/>
        <end position="46"/>
    </location>
</feature>
<evidence type="ECO:0000313" key="2">
    <source>
        <dbReference type="EMBL" id="KAJ9576743.1"/>
    </source>
</evidence>
<evidence type="ECO:0000256" key="1">
    <source>
        <dbReference type="SAM" id="Phobius"/>
    </source>
</evidence>
<feature type="non-terminal residue" evidence="2">
    <location>
        <position position="1"/>
    </location>
</feature>
<gene>
    <name evidence="2" type="ORF">L9F63_025363</name>
</gene>
<dbReference type="EMBL" id="JASPKZ010009438">
    <property type="protein sequence ID" value="KAJ9576743.1"/>
    <property type="molecule type" value="Genomic_DNA"/>
</dbReference>
<proteinExistence type="predicted"/>
<comment type="caution">
    <text evidence="2">The sequence shown here is derived from an EMBL/GenBank/DDBJ whole genome shotgun (WGS) entry which is preliminary data.</text>
</comment>
<keyword evidence="1" id="KW-1133">Transmembrane helix</keyword>
<dbReference type="AlphaFoldDB" id="A0AAD7ZB31"/>
<reference evidence="2" key="1">
    <citation type="journal article" date="2023" name="IScience">
        <title>Live-bearing cockroach genome reveals convergent evolutionary mechanisms linked to viviparity in insects and beyond.</title>
        <authorList>
            <person name="Fouks B."/>
            <person name="Harrison M.C."/>
            <person name="Mikhailova A.A."/>
            <person name="Marchal E."/>
            <person name="English S."/>
            <person name="Carruthers M."/>
            <person name="Jennings E.C."/>
            <person name="Chiamaka E.L."/>
            <person name="Frigard R.A."/>
            <person name="Pippel M."/>
            <person name="Attardo G.M."/>
            <person name="Benoit J.B."/>
            <person name="Bornberg-Bauer E."/>
            <person name="Tobe S.S."/>
        </authorList>
    </citation>
    <scope>NUCLEOTIDE SEQUENCE</scope>
    <source>
        <strain evidence="2">Stay&amp;Tobe</strain>
    </source>
</reference>
<protein>
    <submittedName>
        <fullName evidence="2">Uncharacterized protein</fullName>
    </submittedName>
</protein>
<organism evidence="2 3">
    <name type="scientific">Diploptera punctata</name>
    <name type="common">Pacific beetle cockroach</name>
    <dbReference type="NCBI Taxonomy" id="6984"/>
    <lineage>
        <taxon>Eukaryota</taxon>
        <taxon>Metazoa</taxon>
        <taxon>Ecdysozoa</taxon>
        <taxon>Arthropoda</taxon>
        <taxon>Hexapoda</taxon>
        <taxon>Insecta</taxon>
        <taxon>Pterygota</taxon>
        <taxon>Neoptera</taxon>
        <taxon>Polyneoptera</taxon>
        <taxon>Dictyoptera</taxon>
        <taxon>Blattodea</taxon>
        <taxon>Blaberoidea</taxon>
        <taxon>Blaberidae</taxon>
        <taxon>Diplopterinae</taxon>
        <taxon>Diploptera</taxon>
    </lineage>
</organism>
<feature type="non-terminal residue" evidence="2">
    <location>
        <position position="58"/>
    </location>
</feature>
<reference evidence="2" key="2">
    <citation type="submission" date="2023-05" db="EMBL/GenBank/DDBJ databases">
        <authorList>
            <person name="Fouks B."/>
        </authorList>
    </citation>
    <scope>NUCLEOTIDE SEQUENCE</scope>
    <source>
        <strain evidence="2">Stay&amp;Tobe</strain>
        <tissue evidence="2">Testes</tissue>
    </source>
</reference>
<keyword evidence="1" id="KW-0472">Membrane</keyword>
<accession>A0AAD7ZB31</accession>
<sequence>FLLSGVFNFSLVINRLQRLNLFIGANVILNFLKFVILQVHSLLIMASTDEILSLKMYE</sequence>
<dbReference type="Proteomes" id="UP001233999">
    <property type="component" value="Unassembled WGS sequence"/>
</dbReference>
<keyword evidence="3" id="KW-1185">Reference proteome</keyword>
<keyword evidence="1" id="KW-0812">Transmembrane</keyword>
<name>A0AAD7ZB31_DIPPU</name>